<reference evidence="1" key="1">
    <citation type="submission" date="2022-08" db="EMBL/GenBank/DDBJ databases">
        <title>Dynamic responses of ammonia-oxidizing microbial communities induced by reactive oxygen species (ROS) in fluctuating redox aquifers.</title>
        <authorList>
            <person name="Wang P."/>
            <person name="Wang H."/>
        </authorList>
    </citation>
    <scope>NUCLEOTIDE SEQUENCE</scope>
    <source>
        <strain evidence="1">PLX03</strain>
    </source>
</reference>
<gene>
    <name evidence="1" type="ORF">NWT39_05840</name>
</gene>
<proteinExistence type="predicted"/>
<dbReference type="EMBL" id="CP103305">
    <property type="protein sequence ID" value="UVS70305.1"/>
    <property type="molecule type" value="Genomic_DNA"/>
</dbReference>
<dbReference type="AlphaFoldDB" id="A0A977IGD2"/>
<protein>
    <submittedName>
        <fullName evidence="1">Uncharacterized protein</fullName>
    </submittedName>
</protein>
<organism evidence="1">
    <name type="scientific">Nitrososphaera viennensis</name>
    <dbReference type="NCBI Taxonomy" id="1034015"/>
    <lineage>
        <taxon>Archaea</taxon>
        <taxon>Nitrososphaerota</taxon>
        <taxon>Nitrososphaeria</taxon>
        <taxon>Nitrososphaerales</taxon>
        <taxon>Nitrososphaeraceae</taxon>
        <taxon>Nitrososphaera</taxon>
    </lineage>
</organism>
<accession>A0A977IGD2</accession>
<sequence length="47" mass="5304">MSSSEPTATAAACTCPCHKKYGDRSYCNKCIDHHKTSPHYQVLKKFE</sequence>
<dbReference type="RefSeq" id="WP_158435113.1">
    <property type="nucleotide sequence ID" value="NZ_CP103305.1"/>
</dbReference>
<name>A0A977IGD2_9ARCH</name>
<evidence type="ECO:0000313" key="1">
    <source>
        <dbReference type="EMBL" id="UVS70305.1"/>
    </source>
</evidence>
<dbReference type="GeneID" id="74946439"/>
<dbReference type="Proteomes" id="UP001059771">
    <property type="component" value="Chromosome"/>
</dbReference>